<name>A0A9W4XBS3_9GLOM</name>
<sequence length="42" mass="4773">IVKSKQSLIAEQQNQIRENNLLLGQLGSVGLFVQLNRYQFLA</sequence>
<feature type="non-terminal residue" evidence="1">
    <location>
        <position position="1"/>
    </location>
</feature>
<comment type="caution">
    <text evidence="1">The sequence shown here is derived from an EMBL/GenBank/DDBJ whole genome shotgun (WGS) entry which is preliminary data.</text>
</comment>
<proteinExistence type="predicted"/>
<keyword evidence="2" id="KW-1185">Reference proteome</keyword>
<dbReference type="EMBL" id="CAMKVN010023505">
    <property type="protein sequence ID" value="CAI2200159.1"/>
    <property type="molecule type" value="Genomic_DNA"/>
</dbReference>
<reference evidence="1" key="1">
    <citation type="submission" date="2022-08" db="EMBL/GenBank/DDBJ databases">
        <authorList>
            <person name="Kallberg Y."/>
            <person name="Tangrot J."/>
            <person name="Rosling A."/>
        </authorList>
    </citation>
    <scope>NUCLEOTIDE SEQUENCE</scope>
    <source>
        <strain evidence="1">Wild A</strain>
    </source>
</reference>
<evidence type="ECO:0000313" key="2">
    <source>
        <dbReference type="Proteomes" id="UP001153678"/>
    </source>
</evidence>
<protein>
    <submittedName>
        <fullName evidence="1">10356_t:CDS:1</fullName>
    </submittedName>
</protein>
<gene>
    <name evidence="1" type="ORF">FWILDA_LOCUS19432</name>
</gene>
<dbReference type="Proteomes" id="UP001153678">
    <property type="component" value="Unassembled WGS sequence"/>
</dbReference>
<feature type="non-terminal residue" evidence="1">
    <location>
        <position position="42"/>
    </location>
</feature>
<dbReference type="AlphaFoldDB" id="A0A9W4XBS3"/>
<evidence type="ECO:0000313" key="1">
    <source>
        <dbReference type="EMBL" id="CAI2200159.1"/>
    </source>
</evidence>
<accession>A0A9W4XBS3</accession>
<organism evidence="1 2">
    <name type="scientific">Funneliformis geosporum</name>
    <dbReference type="NCBI Taxonomy" id="1117311"/>
    <lineage>
        <taxon>Eukaryota</taxon>
        <taxon>Fungi</taxon>
        <taxon>Fungi incertae sedis</taxon>
        <taxon>Mucoromycota</taxon>
        <taxon>Glomeromycotina</taxon>
        <taxon>Glomeromycetes</taxon>
        <taxon>Glomerales</taxon>
        <taxon>Glomeraceae</taxon>
        <taxon>Funneliformis</taxon>
    </lineage>
</organism>